<feature type="compositionally biased region" description="Basic and acidic residues" evidence="4">
    <location>
        <begin position="654"/>
        <end position="678"/>
    </location>
</feature>
<evidence type="ECO:0000256" key="2">
    <source>
        <dbReference type="ARBA" id="ARBA00024190"/>
    </source>
</evidence>
<evidence type="ECO:0000259" key="5">
    <source>
        <dbReference type="Pfam" id="PF08190"/>
    </source>
</evidence>
<organism evidence="7 8">
    <name type="scientific">Zoarces viviparus</name>
    <name type="common">Viviparous eelpout</name>
    <name type="synonym">Blennius viviparus</name>
    <dbReference type="NCBI Taxonomy" id="48416"/>
    <lineage>
        <taxon>Eukaryota</taxon>
        <taxon>Metazoa</taxon>
        <taxon>Chordata</taxon>
        <taxon>Craniata</taxon>
        <taxon>Vertebrata</taxon>
        <taxon>Euteleostomi</taxon>
        <taxon>Actinopterygii</taxon>
        <taxon>Neopterygii</taxon>
        <taxon>Teleostei</taxon>
        <taxon>Neoteleostei</taxon>
        <taxon>Acanthomorphata</taxon>
        <taxon>Eupercaria</taxon>
        <taxon>Perciformes</taxon>
        <taxon>Cottioidei</taxon>
        <taxon>Zoarcales</taxon>
        <taxon>Zoarcidae</taxon>
        <taxon>Zoarcinae</taxon>
        <taxon>Zoarces</taxon>
    </lineage>
</organism>
<evidence type="ECO:0000256" key="3">
    <source>
        <dbReference type="HAMAP-Rule" id="MF_03069"/>
    </source>
</evidence>
<dbReference type="GO" id="GO:0070286">
    <property type="term" value="P:axonemal dynein complex assembly"/>
    <property type="evidence" value="ECO:0007669"/>
    <property type="project" value="UniProtKB-UniRule"/>
</dbReference>
<dbReference type="InterPro" id="IPR050734">
    <property type="entry name" value="PIH1/Kintoun_subfamily"/>
</dbReference>
<name>A0AAW1FHV8_ZOAVI</name>
<evidence type="ECO:0000256" key="4">
    <source>
        <dbReference type="SAM" id="MobiDB-lite"/>
    </source>
</evidence>
<gene>
    <name evidence="3" type="primary">DNAAF2</name>
    <name evidence="3" type="synonym">KTU</name>
    <name evidence="7" type="ORF">VZT92_008816</name>
</gene>
<keyword evidence="8" id="KW-1185">Reference proteome</keyword>
<dbReference type="GO" id="GO:0005576">
    <property type="term" value="C:extracellular region"/>
    <property type="evidence" value="ECO:0007669"/>
    <property type="project" value="GOC"/>
</dbReference>
<dbReference type="GO" id="GO:0003351">
    <property type="term" value="P:epithelial cilium movement involved in extracellular fluid movement"/>
    <property type="evidence" value="ECO:0007669"/>
    <property type="project" value="TreeGrafter"/>
</dbReference>
<comment type="caution">
    <text evidence="7">The sequence shown here is derived from an EMBL/GenBank/DDBJ whole genome shotgun (WGS) entry which is preliminary data.</text>
</comment>
<dbReference type="CDD" id="cd00298">
    <property type="entry name" value="ACD_sHsps_p23-like"/>
    <property type="match status" value="1"/>
</dbReference>
<dbReference type="Pfam" id="PF18201">
    <property type="entry name" value="PIH1_CS"/>
    <property type="match status" value="1"/>
</dbReference>
<dbReference type="PANTHER" id="PTHR22997">
    <property type="entry name" value="PIH1 DOMAIN-CONTAINING PROTEIN 1"/>
    <property type="match status" value="1"/>
</dbReference>
<protein>
    <recommendedName>
        <fullName evidence="3">Protein kintoun</fullName>
    </recommendedName>
    <alternativeName>
        <fullName evidence="3">Dynein assembly factor 2, axonemal</fullName>
    </alternativeName>
</protein>
<dbReference type="InterPro" id="IPR008978">
    <property type="entry name" value="HSP20-like_chaperone"/>
</dbReference>
<accession>A0AAW1FHV8</accession>
<feature type="compositionally biased region" description="Polar residues" evidence="4">
    <location>
        <begin position="231"/>
        <end position="242"/>
    </location>
</feature>
<feature type="compositionally biased region" description="Basic and acidic residues" evidence="4">
    <location>
        <begin position="437"/>
        <end position="480"/>
    </location>
</feature>
<feature type="region of interest" description="Disordered" evidence="4">
    <location>
        <begin position="196"/>
        <end position="263"/>
    </location>
</feature>
<sequence>MEVGDKLKELNMTGDEIDRLRKALKEEKFCEMLRNYVEELSDPENKKRYEEEIKLLEKERGNTIEFIHPEPFRSLRTSVNGKQKCFINICTSGKVGKPECKCGVSEDGRRGQCWSLPHSLHPGRQDTDPKGKKIMIYDVIFHPDTVHIASKNKRFMDTLDSTAIQGIQDAFKVTLDKNNVREMSTKYKGAPQPCVIRKPIPGYKSKEPSEEPDPLAFPYPDEKRPPASLQMKPTESPPTQNSRDAEPKSCSIQPEKVREPAKPNYTVKYRSFVDLQDFRCSRDSAQSPRPKEIVVTIAVPLLKAASDASLEVKERQLLLASKKPAYRLELPLAYPVDEDKGEAKFNRQRGQLTVTLSVLPSDEAFDSSGGSAQTGVSGDEIEEEKREVDEEEEQEEKREVDEEEEQEEKREVDEEEEREEEERESKKSEEEQMAVEEDFRQQTRVEKVEKEVETGHEKGEEQMRADDEGVVGEKETREGENSDEEEKSGLGEEAKWEKQNGKGQEGVAEILKKQKQENETEVGKSNLQKRQQLEDNEDSGLSFQWEAAGVSLPDHNRLVATPETDNQLVLIPAERLSCEEKEGEVHLNSRSESPPEMKTSDIKEETVETDAAFLTHRSSEESQTSVSAEPHSQNNTKDFSDGVTEEPAVGSVKQEQREDIDQDDRPTVQILHKPELDTKPPPVFLREIDKDGNEKIISDHSTSAGFIFQNSLMYELD</sequence>
<comment type="subcellular location">
    <subcellularLocation>
        <location evidence="3">Cytoplasm</location>
    </subcellularLocation>
    <subcellularLocation>
        <location evidence="2">Dynein axonemal particle</location>
    </subcellularLocation>
    <text evidence="3">Localizes in the apical cytoplasm around the gamma-tubulin-positive pericentriolar region, not in the cilia.</text>
</comment>
<evidence type="ECO:0000259" key="6">
    <source>
        <dbReference type="Pfam" id="PF18201"/>
    </source>
</evidence>
<proteinExistence type="inferred from homology"/>
<dbReference type="InterPro" id="IPR034727">
    <property type="entry name" value="Kintoun"/>
</dbReference>
<dbReference type="Proteomes" id="UP001488805">
    <property type="component" value="Unassembled WGS sequence"/>
</dbReference>
<dbReference type="PANTHER" id="PTHR22997:SF3">
    <property type="entry name" value="PROTEIN KINTOUN"/>
    <property type="match status" value="1"/>
</dbReference>
<feature type="domain" description="PIH1 N-terminal" evidence="5">
    <location>
        <begin position="40"/>
        <end position="202"/>
    </location>
</feature>
<dbReference type="InterPro" id="IPR041442">
    <property type="entry name" value="PIH1D1/2/3_CS-like"/>
</dbReference>
<dbReference type="AlphaFoldDB" id="A0AAW1FHV8"/>
<feature type="compositionally biased region" description="Basic and acidic residues" evidence="4">
    <location>
        <begin position="487"/>
        <end position="500"/>
    </location>
</feature>
<dbReference type="Pfam" id="PF08190">
    <property type="entry name" value="PIH1"/>
    <property type="match status" value="1"/>
</dbReference>
<dbReference type="EMBL" id="JBCEZU010000067">
    <property type="protein sequence ID" value="KAK9533715.1"/>
    <property type="molecule type" value="Genomic_DNA"/>
</dbReference>
<evidence type="ECO:0000313" key="8">
    <source>
        <dbReference type="Proteomes" id="UP001488805"/>
    </source>
</evidence>
<dbReference type="HAMAP" id="MF_03069">
    <property type="entry name" value="Kintoun"/>
    <property type="match status" value="1"/>
</dbReference>
<comment type="function">
    <text evidence="3">Required for cytoplasmic pre-assembly of axonemal dyneins, thereby playing a central role in motility in cilia and flagella. Involved in pre-assembly of dynein arm complexes in the cytoplasm before intraflagellar transport loads them for the ciliary compartment.</text>
</comment>
<dbReference type="InterPro" id="IPR012981">
    <property type="entry name" value="PIH1_N"/>
</dbReference>
<evidence type="ECO:0000313" key="7">
    <source>
        <dbReference type="EMBL" id="KAK9533715.1"/>
    </source>
</evidence>
<feature type="region of interest" description="Disordered" evidence="4">
    <location>
        <begin position="361"/>
        <end position="540"/>
    </location>
</feature>
<feature type="compositionally biased region" description="Basic and acidic residues" evidence="4">
    <location>
        <begin position="510"/>
        <end position="522"/>
    </location>
</feature>
<dbReference type="GO" id="GO:0060285">
    <property type="term" value="P:cilium-dependent cell motility"/>
    <property type="evidence" value="ECO:0007669"/>
    <property type="project" value="UniProtKB-UniRule"/>
</dbReference>
<feature type="compositionally biased region" description="Acidic residues" evidence="4">
    <location>
        <begin position="413"/>
        <end position="422"/>
    </location>
</feature>
<keyword evidence="1 3" id="KW-0963">Cytoplasm</keyword>
<feature type="compositionally biased region" description="Polar residues" evidence="4">
    <location>
        <begin position="621"/>
        <end position="637"/>
    </location>
</feature>
<feature type="domain" description="PIH1D1/2/3 CS-like" evidence="6">
    <location>
        <begin position="260"/>
        <end position="359"/>
    </location>
</feature>
<feature type="region of interest" description="Disordered" evidence="4">
    <location>
        <begin position="580"/>
        <end position="683"/>
    </location>
</feature>
<dbReference type="GO" id="GO:0120293">
    <property type="term" value="C:dynein axonemal particle"/>
    <property type="evidence" value="ECO:0007669"/>
    <property type="project" value="UniProtKB-SubCell"/>
</dbReference>
<reference evidence="7 8" key="1">
    <citation type="journal article" date="2024" name="Genome Biol. Evol.">
        <title>Chromosome-level genome assembly of the viviparous eelpout Zoarces viviparus.</title>
        <authorList>
            <person name="Fuhrmann N."/>
            <person name="Brasseur M.V."/>
            <person name="Bakowski C.E."/>
            <person name="Podsiadlowski L."/>
            <person name="Prost S."/>
            <person name="Krehenwinkel H."/>
            <person name="Mayer C."/>
        </authorList>
    </citation>
    <scope>NUCLEOTIDE SEQUENCE [LARGE SCALE GENOMIC DNA]</scope>
    <source>
        <strain evidence="7">NO-MEL_2022_Ind0_liver</strain>
    </source>
</reference>
<dbReference type="Gene3D" id="2.60.40.790">
    <property type="match status" value="1"/>
</dbReference>
<feature type="compositionally biased region" description="Basic and acidic residues" evidence="4">
    <location>
        <begin position="580"/>
        <end position="606"/>
    </location>
</feature>
<comment type="similarity">
    <text evidence="3">Belongs to the PIH1 family. Kintoun subfamily.</text>
</comment>
<evidence type="ECO:0000256" key="1">
    <source>
        <dbReference type="ARBA" id="ARBA00022490"/>
    </source>
</evidence>